<accession>A0A1H2PIH0</accession>
<dbReference type="Proteomes" id="UP000243719">
    <property type="component" value="Unassembled WGS sequence"/>
</dbReference>
<evidence type="ECO:0000313" key="3">
    <source>
        <dbReference type="Proteomes" id="UP000243719"/>
    </source>
</evidence>
<dbReference type="PANTHER" id="PTHR13696:SF99">
    <property type="entry name" value="COBYRINIC ACID AC-DIAMIDE SYNTHASE"/>
    <property type="match status" value="1"/>
</dbReference>
<dbReference type="Gene3D" id="3.40.50.300">
    <property type="entry name" value="P-loop containing nucleotide triphosphate hydrolases"/>
    <property type="match status" value="1"/>
</dbReference>
<protein>
    <submittedName>
        <fullName evidence="2">Plasmid segregation oscillating ATPase ParF</fullName>
    </submittedName>
</protein>
<dbReference type="SUPFAM" id="SSF52540">
    <property type="entry name" value="P-loop containing nucleoside triphosphate hydrolases"/>
    <property type="match status" value="1"/>
</dbReference>
<proteinExistence type="predicted"/>
<dbReference type="OrthoDB" id="69313at2"/>
<dbReference type="InterPro" id="IPR027417">
    <property type="entry name" value="P-loop_NTPase"/>
</dbReference>
<reference evidence="3" key="1">
    <citation type="submission" date="2016-09" db="EMBL/GenBank/DDBJ databases">
        <authorList>
            <person name="Varghese N."/>
            <person name="Submissions S."/>
        </authorList>
    </citation>
    <scope>NUCLEOTIDE SEQUENCE [LARGE SCALE GENOMIC DNA]</scope>
    <source>
        <strain evidence="3">JS23</strain>
    </source>
</reference>
<gene>
    <name evidence="2" type="ORF">SAMN05216551_10164</name>
</gene>
<dbReference type="PIRSF" id="PIRSF009320">
    <property type="entry name" value="Nuc_binding_HP_1000"/>
    <property type="match status" value="1"/>
</dbReference>
<dbReference type="PANTHER" id="PTHR13696">
    <property type="entry name" value="P-LOOP CONTAINING NUCLEOSIDE TRIPHOSPHATE HYDROLASE"/>
    <property type="match status" value="1"/>
</dbReference>
<dbReference type="CDD" id="cd02042">
    <property type="entry name" value="ParAB_family"/>
    <property type="match status" value="1"/>
</dbReference>
<dbReference type="InterPro" id="IPR050678">
    <property type="entry name" value="DNA_Partitioning_ATPase"/>
</dbReference>
<sequence length="224" mass="23886">MSAKIITVFNQKGGAGKTMVSCNLAETLARRGSRTLLVDLDPQGTASIWAGMSADDRPLHVTAVNLSHMAGTAHREIRKFIDDYSFIVIDCPPAIQSAAPSVALLIADLALIPVGGSGGNLWAIEEAKKLAANAQISNETLQVRTLANMYQNITIVRQVFQHLASDASVPMLTSRLGLRAAFKEAETTGQSVHTISGARDAVREVNSLADEVSKILQRGTKHGD</sequence>
<dbReference type="EMBL" id="FNLO01000001">
    <property type="protein sequence ID" value="SDV46088.1"/>
    <property type="molecule type" value="Genomic_DNA"/>
</dbReference>
<dbReference type="InterPro" id="IPR002586">
    <property type="entry name" value="CobQ/CobB/MinD/ParA_Nub-bd_dom"/>
</dbReference>
<name>A0A1H2PIH0_9BURK</name>
<dbReference type="AlphaFoldDB" id="A0A1H2PIH0"/>
<keyword evidence="3" id="KW-1185">Reference proteome</keyword>
<feature type="domain" description="CobQ/CobB/MinD/ParA nucleotide binding" evidence="1">
    <location>
        <begin position="6"/>
        <end position="191"/>
    </location>
</feature>
<dbReference type="RefSeq" id="WP_091903448.1">
    <property type="nucleotide sequence ID" value="NZ_FNLO01000001.1"/>
</dbReference>
<dbReference type="Pfam" id="PF01656">
    <property type="entry name" value="CbiA"/>
    <property type="match status" value="1"/>
</dbReference>
<organism evidence="2 3">
    <name type="scientific">Chitinasiproducens palmae</name>
    <dbReference type="NCBI Taxonomy" id="1770053"/>
    <lineage>
        <taxon>Bacteria</taxon>
        <taxon>Pseudomonadati</taxon>
        <taxon>Pseudomonadota</taxon>
        <taxon>Betaproteobacteria</taxon>
        <taxon>Burkholderiales</taxon>
        <taxon>Burkholderiaceae</taxon>
        <taxon>Chitinasiproducens</taxon>
    </lineage>
</organism>
<dbReference type="STRING" id="1770053.SAMN05216551_10164"/>
<evidence type="ECO:0000259" key="1">
    <source>
        <dbReference type="Pfam" id="PF01656"/>
    </source>
</evidence>
<evidence type="ECO:0000313" key="2">
    <source>
        <dbReference type="EMBL" id="SDV46088.1"/>
    </source>
</evidence>